<dbReference type="GeneID" id="109426390"/>
<feature type="transmembrane region" description="Helical" evidence="1">
    <location>
        <begin position="305"/>
        <end position="329"/>
    </location>
</feature>
<reference evidence="4" key="1">
    <citation type="journal article" date="2015" name="Proc. Natl. Acad. Sci. U.S.A.">
        <title>Genome sequence of the Asian Tiger mosquito, Aedes albopictus, reveals insights into its biology, genetics, and evolution.</title>
        <authorList>
            <person name="Chen X.G."/>
            <person name="Jiang X."/>
            <person name="Gu J."/>
            <person name="Xu M."/>
            <person name="Wu Y."/>
            <person name="Deng Y."/>
            <person name="Zhang C."/>
            <person name="Bonizzoni M."/>
            <person name="Dermauw W."/>
            <person name="Vontas J."/>
            <person name="Armbruster P."/>
            <person name="Huang X."/>
            <person name="Yang Y."/>
            <person name="Zhang H."/>
            <person name="He W."/>
            <person name="Peng H."/>
            <person name="Liu Y."/>
            <person name="Wu K."/>
            <person name="Chen J."/>
            <person name="Lirakis M."/>
            <person name="Topalis P."/>
            <person name="Van Leeuwen T."/>
            <person name="Hall A.B."/>
            <person name="Jiang X."/>
            <person name="Thorpe C."/>
            <person name="Mueller R.L."/>
            <person name="Sun C."/>
            <person name="Waterhouse R.M."/>
            <person name="Yan G."/>
            <person name="Tu Z.J."/>
            <person name="Fang X."/>
            <person name="James A.A."/>
        </authorList>
    </citation>
    <scope>NUCLEOTIDE SEQUENCE [LARGE SCALE GENOMIC DNA]</scope>
    <source>
        <strain evidence="4">Foshan</strain>
    </source>
</reference>
<sequence>MNAFKSSPAYAEATERLRMFFLRGQDVDPVYLREKGILNKVYDAQSEVHVINILGYALNKPFADFKQPAQELDQLLRSGNICMYADEAKKQLEKVVRQMNSFRFELIPLVVVVEREKEQRLFETLLVKAYHPLNTFRYVDISGRIYNSLSHFLDKNMLPRGFLCYPKNGEVVFDKRCGLAVDCQQVGEENNSKMCRDLLVGLVGAAGTIGSIFATGGLAAPFMVVSCGSALYATGRGVEKLVDASQHGLSVNPFEDAEARNNWLMVSANLLTFASIGAAAGLAAATKMESVTVTQLGRLALANRVIRGVSAGVNAVTVLDSIGFAVVNWNRMNIYEKISLACSVCFCFREVISFANAERLIRASQVEGLCNFFRGCAVSAGGEISHYGQSFVAKVKTVFENNDEYLENGLELVLALVRDKFHVSVSDDFVFIKLFGFEYQIRNIISMSKSELNKFLYMIQGIASSFKDAFALLRKMFGDGPIAKAVFKRAEESGGNRADYGKAINELIEIFNLCRQITNDITILTDAELKIGNGHRFTIGTAFNTFIKAGPIMGMSLLRALLEMNHRETECLNRFRNQWGSKEVDIFKYVTHESADGAAILDKIRFLLDVFKTSTEVSLHITDLLPAEQVVEVEAMVRIGSDLFRQAVNQDQLLNPKILHICKVALGNHREFIQSMWNNTCVRPATEDKSFEKLAVLQVAFESRTDCTIQNVISYVSSMHCPDFSRFVTHSLFALDSMDALVRETNLSEVDANGVLFSDLAPLRSRFQELTTLAKELSLGGYFPVDDELLNAEQGPLVAALKDLASQGSLHFGTGENAALHLSKYPMLRLGQKELQKYNRFIAEKKFDREEVQPAYDGKRMVLLGNEQLTIVVGVVRGAGAYIDTFRFTHMD</sequence>
<evidence type="ECO:0000313" key="4">
    <source>
        <dbReference type="Proteomes" id="UP000069940"/>
    </source>
</evidence>
<name>A0ABM1YJT1_AEDAL</name>
<evidence type="ECO:0000259" key="2">
    <source>
        <dbReference type="Pfam" id="PF16013"/>
    </source>
</evidence>
<dbReference type="EnsemblMetazoa" id="AALFPA23_009806.R13569">
    <property type="protein sequence ID" value="AALFPA23_009806.P13569"/>
    <property type="gene ID" value="AALFPA23_009806"/>
</dbReference>
<protein>
    <recommendedName>
        <fullName evidence="2">DUF4781 domain-containing protein</fullName>
    </recommendedName>
</protein>
<evidence type="ECO:0000256" key="1">
    <source>
        <dbReference type="SAM" id="Phobius"/>
    </source>
</evidence>
<dbReference type="InterPro" id="IPR031962">
    <property type="entry name" value="DUF4781"/>
</dbReference>
<dbReference type="PANTHER" id="PTHR21115">
    <property type="entry name" value="GH06117P-RELATED"/>
    <property type="match status" value="1"/>
</dbReference>
<keyword evidence="1" id="KW-0472">Membrane</keyword>
<evidence type="ECO:0000313" key="3">
    <source>
        <dbReference type="EnsemblMetazoa" id="AALFPA23_009806.P13569"/>
    </source>
</evidence>
<keyword evidence="1" id="KW-1133">Transmembrane helix</keyword>
<proteinExistence type="predicted"/>
<keyword evidence="1" id="KW-0812">Transmembrane</keyword>
<feature type="transmembrane region" description="Helical" evidence="1">
    <location>
        <begin position="198"/>
        <end position="224"/>
    </location>
</feature>
<keyword evidence="4" id="KW-1185">Reference proteome</keyword>
<dbReference type="Proteomes" id="UP000069940">
    <property type="component" value="Unassembled WGS sequence"/>
</dbReference>
<dbReference type="PANTHER" id="PTHR21115:SF0">
    <property type="entry name" value="GH06117P-RELATED"/>
    <property type="match status" value="1"/>
</dbReference>
<accession>A0ABM1YJT1</accession>
<feature type="transmembrane region" description="Helical" evidence="1">
    <location>
        <begin position="263"/>
        <end position="285"/>
    </location>
</feature>
<dbReference type="Pfam" id="PF16013">
    <property type="entry name" value="DUF4781"/>
    <property type="match status" value="1"/>
</dbReference>
<feature type="domain" description="DUF4781" evidence="2">
    <location>
        <begin position="135"/>
        <end position="375"/>
    </location>
</feature>
<reference evidence="3" key="2">
    <citation type="submission" date="2025-05" db="UniProtKB">
        <authorList>
            <consortium name="EnsemblMetazoa"/>
        </authorList>
    </citation>
    <scope>IDENTIFICATION</scope>
    <source>
        <strain evidence="3">Foshan</strain>
    </source>
</reference>
<organism evidence="3 4">
    <name type="scientific">Aedes albopictus</name>
    <name type="common">Asian tiger mosquito</name>
    <name type="synonym">Stegomyia albopicta</name>
    <dbReference type="NCBI Taxonomy" id="7160"/>
    <lineage>
        <taxon>Eukaryota</taxon>
        <taxon>Metazoa</taxon>
        <taxon>Ecdysozoa</taxon>
        <taxon>Arthropoda</taxon>
        <taxon>Hexapoda</taxon>
        <taxon>Insecta</taxon>
        <taxon>Pterygota</taxon>
        <taxon>Neoptera</taxon>
        <taxon>Endopterygota</taxon>
        <taxon>Diptera</taxon>
        <taxon>Nematocera</taxon>
        <taxon>Culicoidea</taxon>
        <taxon>Culicidae</taxon>
        <taxon>Culicinae</taxon>
        <taxon>Aedini</taxon>
        <taxon>Aedes</taxon>
        <taxon>Stegomyia</taxon>
    </lineage>
</organism>
<dbReference type="RefSeq" id="XP_019557436.3">
    <property type="nucleotide sequence ID" value="XM_019701891.3"/>
</dbReference>